<evidence type="ECO:0000259" key="1">
    <source>
        <dbReference type="Pfam" id="PF05368"/>
    </source>
</evidence>
<keyword evidence="3" id="KW-1185">Reference proteome</keyword>
<gene>
    <name evidence="2" type="ORF">KLO01_13620</name>
</gene>
<dbReference type="PANTHER" id="PTHR43162:SF1">
    <property type="entry name" value="PRESTALK A DIFFERENTIATION PROTEIN A"/>
    <property type="match status" value="1"/>
</dbReference>
<feature type="domain" description="NmrA-like" evidence="1">
    <location>
        <begin position="8"/>
        <end position="233"/>
    </location>
</feature>
<dbReference type="InterPro" id="IPR036291">
    <property type="entry name" value="NAD(P)-bd_dom_sf"/>
</dbReference>
<proteinExistence type="predicted"/>
<organism evidence="2 3">
    <name type="scientific">Knoellia locipacati</name>
    <dbReference type="NCBI Taxonomy" id="882824"/>
    <lineage>
        <taxon>Bacteria</taxon>
        <taxon>Bacillati</taxon>
        <taxon>Actinomycetota</taxon>
        <taxon>Actinomycetes</taxon>
        <taxon>Micrococcales</taxon>
        <taxon>Intrasporangiaceae</taxon>
        <taxon>Knoellia</taxon>
    </lineage>
</organism>
<dbReference type="SUPFAM" id="SSF51735">
    <property type="entry name" value="NAD(P)-binding Rossmann-fold domains"/>
    <property type="match status" value="1"/>
</dbReference>
<dbReference type="Proteomes" id="UP000321793">
    <property type="component" value="Unassembled WGS sequence"/>
</dbReference>
<dbReference type="InterPro" id="IPR051604">
    <property type="entry name" value="Ergot_Alk_Oxidoreductase"/>
</dbReference>
<reference evidence="2 3" key="1">
    <citation type="submission" date="2019-07" db="EMBL/GenBank/DDBJ databases">
        <title>Whole genome shotgun sequence of Knoellia locipacati NBRC 109775.</title>
        <authorList>
            <person name="Hosoyama A."/>
            <person name="Uohara A."/>
            <person name="Ohji S."/>
            <person name="Ichikawa N."/>
        </authorList>
    </citation>
    <scope>NUCLEOTIDE SEQUENCE [LARGE SCALE GENOMIC DNA]</scope>
    <source>
        <strain evidence="2 3">NBRC 109775</strain>
    </source>
</reference>
<dbReference type="OrthoDB" id="5197650at2"/>
<sequence>MSAPAQPSILVLGSTGLMGREVVRSLNERGVTPRVLVRDPGRLRPTDHVEVHRGDLRDPASLRAAMRGVDAVFHISPHEADEVELTRAVLDAVEHEGARLVFSGIHIDASNRLAKWAMRTLYGRLLPRYRGKISIGHMVETSNTRPVVLGVGNFMQCDEVLIDVIRGGQFVLPTHPKGLNRVDLKDLGDIVANVLLDPSIPAGAYPVCGPRSVTGAECAATWSDALGTPVKYVGDDDAAIDAALTAHLTGYRLEDWKSSFKALREFAVKTKKSELDAMTRLLGRPPTDFTEFVARIVDEHGLAPATATGADGIPAASETEGALW</sequence>
<accession>A0A512SZE4</accession>
<comment type="caution">
    <text evidence="2">The sequence shown here is derived from an EMBL/GenBank/DDBJ whole genome shotgun (WGS) entry which is preliminary data.</text>
</comment>
<dbReference type="RefSeq" id="WP_147063469.1">
    <property type="nucleotide sequence ID" value="NZ_BAABDN010000001.1"/>
</dbReference>
<evidence type="ECO:0000313" key="3">
    <source>
        <dbReference type="Proteomes" id="UP000321793"/>
    </source>
</evidence>
<evidence type="ECO:0000313" key="2">
    <source>
        <dbReference type="EMBL" id="GEQ13315.1"/>
    </source>
</evidence>
<protein>
    <recommendedName>
        <fullName evidence="1">NmrA-like domain-containing protein</fullName>
    </recommendedName>
</protein>
<dbReference type="AlphaFoldDB" id="A0A512SZE4"/>
<name>A0A512SZE4_9MICO</name>
<dbReference type="Pfam" id="PF05368">
    <property type="entry name" value="NmrA"/>
    <property type="match status" value="1"/>
</dbReference>
<dbReference type="PANTHER" id="PTHR43162">
    <property type="match status" value="1"/>
</dbReference>
<dbReference type="InterPro" id="IPR008030">
    <property type="entry name" value="NmrA-like"/>
</dbReference>
<dbReference type="EMBL" id="BKBA01000004">
    <property type="protein sequence ID" value="GEQ13315.1"/>
    <property type="molecule type" value="Genomic_DNA"/>
</dbReference>
<dbReference type="Gene3D" id="3.40.50.720">
    <property type="entry name" value="NAD(P)-binding Rossmann-like Domain"/>
    <property type="match status" value="1"/>
</dbReference>